<keyword evidence="2" id="KW-1185">Reference proteome</keyword>
<gene>
    <name evidence="1" type="ORF">GYA93_16170</name>
</gene>
<dbReference type="RefSeq" id="WP_059035476.1">
    <property type="nucleotide sequence ID" value="NZ_JAADZU010000056.1"/>
</dbReference>
<accession>A0A7K3LSL9</accession>
<reference evidence="1 2" key="1">
    <citation type="submission" date="2020-01" db="EMBL/GenBank/DDBJ databases">
        <title>Investigation of new actinobacteria for the biodesulphurisation of diesel fuel.</title>
        <authorList>
            <person name="Athi Narayanan S.M."/>
        </authorList>
    </citation>
    <scope>NUCLEOTIDE SEQUENCE [LARGE SCALE GENOMIC DNA]</scope>
    <source>
        <strain evidence="1 2">213E</strain>
    </source>
</reference>
<evidence type="ECO:0000313" key="1">
    <source>
        <dbReference type="EMBL" id="NDK91106.1"/>
    </source>
</evidence>
<organism evidence="1 2">
    <name type="scientific">Gordonia desulfuricans</name>
    <dbReference type="NCBI Taxonomy" id="89051"/>
    <lineage>
        <taxon>Bacteria</taxon>
        <taxon>Bacillati</taxon>
        <taxon>Actinomycetota</taxon>
        <taxon>Actinomycetes</taxon>
        <taxon>Mycobacteriales</taxon>
        <taxon>Gordoniaceae</taxon>
        <taxon>Gordonia</taxon>
    </lineage>
</organism>
<name>A0A7K3LSL9_9ACTN</name>
<protein>
    <submittedName>
        <fullName evidence="1">Uncharacterized protein</fullName>
    </submittedName>
</protein>
<evidence type="ECO:0000313" key="2">
    <source>
        <dbReference type="Proteomes" id="UP000466307"/>
    </source>
</evidence>
<dbReference type="AlphaFoldDB" id="A0A7K3LSL9"/>
<dbReference type="Proteomes" id="UP000466307">
    <property type="component" value="Unassembled WGS sequence"/>
</dbReference>
<sequence>MIRIEVIQIVDFVVVEIGIEVRMTVLEILQDFLNGCDTLVELPELLLDIDRHVLESPEQFRAHPCQILR</sequence>
<dbReference type="EMBL" id="JAADZU010000056">
    <property type="protein sequence ID" value="NDK91106.1"/>
    <property type="molecule type" value="Genomic_DNA"/>
</dbReference>
<proteinExistence type="predicted"/>
<comment type="caution">
    <text evidence="1">The sequence shown here is derived from an EMBL/GenBank/DDBJ whole genome shotgun (WGS) entry which is preliminary data.</text>
</comment>